<reference evidence="5" key="1">
    <citation type="journal article" date="2019" name="Int. J. Syst. Evol. Microbiol.">
        <title>The Global Catalogue of Microorganisms (GCM) 10K type strain sequencing project: providing services to taxonomists for standard genome sequencing and annotation.</title>
        <authorList>
            <consortium name="The Broad Institute Genomics Platform"/>
            <consortium name="The Broad Institute Genome Sequencing Center for Infectious Disease"/>
            <person name="Wu L."/>
            <person name="Ma J."/>
        </authorList>
    </citation>
    <scope>NUCLEOTIDE SEQUENCE [LARGE SCALE GENOMIC DNA]</scope>
    <source>
        <strain evidence="5">KCTC 33522</strain>
    </source>
</reference>
<evidence type="ECO:0000259" key="1">
    <source>
        <dbReference type="Pfam" id="PF13032"/>
    </source>
</evidence>
<dbReference type="Pfam" id="PF13111">
    <property type="entry name" value="pPIWI_RE_X"/>
    <property type="match status" value="1"/>
</dbReference>
<dbReference type="InterPro" id="IPR025085">
    <property type="entry name" value="pPIWI_RE_X"/>
</dbReference>
<sequence length="817" mass="96194">MSEEITLQAYKLQADLTMPVYYYEYPKQWTESFKVVSMALKSDKKYLPFKKIAQFLYTWNPNIMYVNDLSNSYRDTTWIISSKPIDTSLIITIFQNCLEITVSKIKSSFAKEHFEEWANNLEDVSEVEVDKKEIPLTTKEGYIHENGLAFEILPRYIYSQLNNNPLILNGEVIRFIPTEKGMLSYPNSLCYQTKTKRVYYSIRLTVTIQTTPHHRVPMLQFKFNITRWMDYKVPLKNWNSANTTVYAAIGNRLARLEIMKNKNEIQWEPLLKTMYETTYINKPLPDVEELIKEPKKFADFFVAHRLEFGKIAVGSGESMRDRYLLNDWISNELTNIIEKYPIPLREKSIIGQNKRASIIQNYQNVDTIHEVLRNSTGVNSIHFKIYYMGAQQELLEKIKRQFKERLGVSEGELQSKHLRITVTYEQQNELLTKLDVTKKMEKQRHEERIYQIQNKLPTVTELTACLILLPYTDDKGVPYYKNLEDPKKAIRAGMATTGRLTQFLDSTNPLEIEQRIEIALLDLIRQLGYVDPFETKKYKNINYNTMVSAMHIINFKRTPYGNTKPTMVYLIRKPNQGPIMVECPALWNGQKYYWEACLAFQEVATIDGYLKFNPDRVIGDIKNKLYELSYIKNQPHLLLLIGDGVTRKQWPFLTDKTLSTIKKKEKYTLESIWFEKGKENEKLILQPDNQLRIIRVRVNNEVPHYLNPVKESGDYKSKTGLFSLEHVYYSLAERPNDIAYKNALYKSNSKLLAENVRREFKFSNLVELYPIHLNEEDNPDEWVSLTHNYRNFAHQYKGSYKLPFLLHLASRLEEYIY</sequence>
<dbReference type="RefSeq" id="WP_380148066.1">
    <property type="nucleotide sequence ID" value="NZ_JBHUOR010000109.1"/>
</dbReference>
<comment type="caution">
    <text evidence="4">The sequence shown here is derived from an EMBL/GenBank/DDBJ whole genome shotgun (WGS) entry which is preliminary data.</text>
</comment>
<dbReference type="EMBL" id="JBHUOR010000109">
    <property type="protein sequence ID" value="MFD2869283.1"/>
    <property type="molecule type" value="Genomic_DNA"/>
</dbReference>
<feature type="domain" description="Prokaryotic pPIWI-RE MID" evidence="3">
    <location>
        <begin position="409"/>
        <end position="533"/>
    </location>
</feature>
<protein>
    <submittedName>
        <fullName evidence="4">PPIWI_RE module domain-containing protein</fullName>
    </submittedName>
</protein>
<dbReference type="Proteomes" id="UP001597568">
    <property type="component" value="Unassembled WGS sequence"/>
</dbReference>
<accession>A0ABW5Y294</accession>
<dbReference type="InterPro" id="IPR024996">
    <property type="entry name" value="RNaseH_pPIWI_RE"/>
</dbReference>
<evidence type="ECO:0000313" key="5">
    <source>
        <dbReference type="Proteomes" id="UP001597568"/>
    </source>
</evidence>
<keyword evidence="5" id="KW-1185">Reference proteome</keyword>
<evidence type="ECO:0000259" key="3">
    <source>
        <dbReference type="Pfam" id="PF18157"/>
    </source>
</evidence>
<evidence type="ECO:0000259" key="2">
    <source>
        <dbReference type="Pfam" id="PF13111"/>
    </source>
</evidence>
<evidence type="ECO:0000313" key="4">
    <source>
        <dbReference type="EMBL" id="MFD2869283.1"/>
    </source>
</evidence>
<gene>
    <name evidence="4" type="ORF">ACFSY7_12380</name>
</gene>
<dbReference type="InterPro" id="IPR040496">
    <property type="entry name" value="MID_pPIWI_RE"/>
</dbReference>
<proteinExistence type="predicted"/>
<name>A0ABW5Y294_9BACL</name>
<feature type="domain" description="pPIWI-RE module N-terminal" evidence="2">
    <location>
        <begin position="9"/>
        <end position="355"/>
    </location>
</feature>
<feature type="domain" description="pPIWI-RE RNaseH" evidence="1">
    <location>
        <begin position="632"/>
        <end position="816"/>
    </location>
</feature>
<dbReference type="Pfam" id="PF18157">
    <property type="entry name" value="MID_pPIWI_RE"/>
    <property type="match status" value="1"/>
</dbReference>
<organism evidence="4 5">
    <name type="scientific">Kurthia populi</name>
    <dbReference type="NCBI Taxonomy" id="1562132"/>
    <lineage>
        <taxon>Bacteria</taxon>
        <taxon>Bacillati</taxon>
        <taxon>Bacillota</taxon>
        <taxon>Bacilli</taxon>
        <taxon>Bacillales</taxon>
        <taxon>Caryophanaceae</taxon>
        <taxon>Kurthia</taxon>
    </lineage>
</organism>
<dbReference type="Pfam" id="PF13032">
    <property type="entry name" value="RNaseH_pPIWI_RE"/>
    <property type="match status" value="1"/>
</dbReference>